<evidence type="ECO:0000256" key="1">
    <source>
        <dbReference type="SAM" id="MobiDB-lite"/>
    </source>
</evidence>
<proteinExistence type="predicted"/>
<feature type="region of interest" description="Disordered" evidence="1">
    <location>
        <begin position="1"/>
        <end position="43"/>
    </location>
</feature>
<evidence type="ECO:0000313" key="2">
    <source>
        <dbReference type="EMBL" id="KAK1461156.1"/>
    </source>
</evidence>
<name>A0AAI9UMN6_9PEZI</name>
<evidence type="ECO:0000313" key="3">
    <source>
        <dbReference type="Proteomes" id="UP001239795"/>
    </source>
</evidence>
<dbReference type="AlphaFoldDB" id="A0AAI9UMN6"/>
<dbReference type="EMBL" id="MLGG01000011">
    <property type="protein sequence ID" value="KAK1461156.1"/>
    <property type="molecule type" value="Genomic_DNA"/>
</dbReference>
<dbReference type="Proteomes" id="UP001239795">
    <property type="component" value="Unassembled WGS sequence"/>
</dbReference>
<accession>A0AAI9UMN6</accession>
<comment type="caution">
    <text evidence="2">The sequence shown here is derived from an EMBL/GenBank/DDBJ whole genome shotgun (WGS) entry which is preliminary data.</text>
</comment>
<feature type="compositionally biased region" description="Pro residues" evidence="1">
    <location>
        <begin position="29"/>
        <end position="43"/>
    </location>
</feature>
<protein>
    <submittedName>
        <fullName evidence="2">Uncharacterized protein</fullName>
    </submittedName>
</protein>
<gene>
    <name evidence="2" type="ORF">CMEL01_14792</name>
</gene>
<organism evidence="2 3">
    <name type="scientific">Colletotrichum melonis</name>
    <dbReference type="NCBI Taxonomy" id="1209925"/>
    <lineage>
        <taxon>Eukaryota</taxon>
        <taxon>Fungi</taxon>
        <taxon>Dikarya</taxon>
        <taxon>Ascomycota</taxon>
        <taxon>Pezizomycotina</taxon>
        <taxon>Sordariomycetes</taxon>
        <taxon>Hypocreomycetidae</taxon>
        <taxon>Glomerellales</taxon>
        <taxon>Glomerellaceae</taxon>
        <taxon>Colletotrichum</taxon>
        <taxon>Colletotrichum acutatum species complex</taxon>
    </lineage>
</organism>
<reference evidence="2 3" key="1">
    <citation type="submission" date="2016-10" db="EMBL/GenBank/DDBJ databases">
        <title>The genome sequence of Colletotrichum fioriniae PJ7.</title>
        <authorList>
            <person name="Baroncelli R."/>
        </authorList>
    </citation>
    <scope>NUCLEOTIDE SEQUENCE [LARGE SCALE GENOMIC DNA]</scope>
    <source>
        <strain evidence="2">Col 31</strain>
    </source>
</reference>
<keyword evidence="3" id="KW-1185">Reference proteome</keyword>
<feature type="compositionally biased region" description="Low complexity" evidence="1">
    <location>
        <begin position="17"/>
        <end position="28"/>
    </location>
</feature>
<sequence>MENQQMRGLPRTPPPSSTIRRSSSSLRPYPSPLSPPPTPRPRS</sequence>